<dbReference type="EMBL" id="OFTH01000054">
    <property type="protein sequence ID" value="SOZ75344.1"/>
    <property type="molecule type" value="Genomic_DNA"/>
</dbReference>
<evidence type="ECO:0000313" key="2">
    <source>
        <dbReference type="Proteomes" id="UP000256952"/>
    </source>
</evidence>
<dbReference type="Proteomes" id="UP000256952">
    <property type="component" value="Unassembled WGS sequence"/>
</dbReference>
<organism evidence="1 2">
    <name type="scientific">Cupriavidus taiwanensis</name>
    <dbReference type="NCBI Taxonomy" id="164546"/>
    <lineage>
        <taxon>Bacteria</taxon>
        <taxon>Pseudomonadati</taxon>
        <taxon>Pseudomonadota</taxon>
        <taxon>Betaproteobacteria</taxon>
        <taxon>Burkholderiales</taxon>
        <taxon>Burkholderiaceae</taxon>
        <taxon>Cupriavidus</taxon>
    </lineage>
</organism>
<evidence type="ECO:0000313" key="1">
    <source>
        <dbReference type="EMBL" id="SOZ75344.1"/>
    </source>
</evidence>
<proteinExistence type="predicted"/>
<reference evidence="2" key="1">
    <citation type="submission" date="2018-01" db="EMBL/GenBank/DDBJ databases">
        <authorList>
            <person name="Gaut B.S."/>
            <person name="Morton B.R."/>
            <person name="Clegg M.T."/>
            <person name="Duvall M.R."/>
        </authorList>
    </citation>
    <scope>NUCLEOTIDE SEQUENCE [LARGE SCALE GENOMIC DNA]</scope>
</reference>
<dbReference type="AlphaFoldDB" id="A0A375EFE1"/>
<comment type="caution">
    <text evidence="1">The sequence shown here is derived from an EMBL/GenBank/DDBJ whole genome shotgun (WGS) entry which is preliminary data.</text>
</comment>
<gene>
    <name evidence="1" type="ORF">CBM2613_U30016</name>
</gene>
<accession>A0A375EFE1</accession>
<protein>
    <submittedName>
        <fullName evidence="1">Uncharacterized protein</fullName>
    </submittedName>
</protein>
<sequence>MAFWSRTAITAKPERLSAHIPFSHPTILGFDGQTAAAASLDAPTADARDFAVIGVHAGKASESAAIHRICFIRS</sequence>
<name>A0A375EFE1_9BURK</name>